<keyword evidence="8 13" id="KW-0812">Transmembrane</keyword>
<dbReference type="WBParaSite" id="L893_g17118.t1">
    <property type="protein sequence ID" value="L893_g17118.t1"/>
    <property type="gene ID" value="L893_g17118"/>
</dbReference>
<comment type="similarity">
    <text evidence="3 13">Belongs to the class VI-like SAM-binding methyltransferase superfamily. Isoprenylcysteine carboxyl methyltransferase family.</text>
</comment>
<dbReference type="Gene3D" id="1.20.120.1630">
    <property type="match status" value="1"/>
</dbReference>
<evidence type="ECO:0000256" key="10">
    <source>
        <dbReference type="ARBA" id="ARBA00023136"/>
    </source>
</evidence>
<reference evidence="15" key="1">
    <citation type="submission" date="2016-11" db="UniProtKB">
        <authorList>
            <consortium name="WormBaseParasite"/>
        </authorList>
    </citation>
    <scope>IDENTIFICATION</scope>
</reference>
<dbReference type="Proteomes" id="UP000095287">
    <property type="component" value="Unplaced"/>
</dbReference>
<comment type="catalytic activity">
    <reaction evidence="1 13">
        <text>[protein]-C-terminal S-[(2E,6E)-farnesyl]-L-cysteine + S-adenosyl-L-methionine = [protein]-C-terminal S-[(2E,6E)-farnesyl]-L-cysteine methyl ester + S-adenosyl-L-homocysteine</text>
        <dbReference type="Rhea" id="RHEA:21672"/>
        <dbReference type="Rhea" id="RHEA-COMP:12125"/>
        <dbReference type="Rhea" id="RHEA-COMP:12126"/>
        <dbReference type="ChEBI" id="CHEBI:57856"/>
        <dbReference type="ChEBI" id="CHEBI:59789"/>
        <dbReference type="ChEBI" id="CHEBI:90510"/>
        <dbReference type="ChEBI" id="CHEBI:90511"/>
        <dbReference type="EC" id="2.1.1.100"/>
    </reaction>
</comment>
<protein>
    <recommendedName>
        <fullName evidence="12 13">Protein-S-isoprenylcysteine O-methyltransferase</fullName>
        <ecNumber evidence="4 13">2.1.1.100</ecNumber>
    </recommendedName>
</protein>
<dbReference type="Pfam" id="PF04140">
    <property type="entry name" value="ICMT"/>
    <property type="match status" value="1"/>
</dbReference>
<keyword evidence="13" id="KW-0256">Endoplasmic reticulum</keyword>
<dbReference type="GO" id="GO:0005789">
    <property type="term" value="C:endoplasmic reticulum membrane"/>
    <property type="evidence" value="ECO:0007669"/>
    <property type="project" value="UniProtKB-SubCell"/>
</dbReference>
<evidence type="ECO:0000256" key="8">
    <source>
        <dbReference type="ARBA" id="ARBA00022692"/>
    </source>
</evidence>
<evidence type="ECO:0000256" key="6">
    <source>
        <dbReference type="ARBA" id="ARBA00022679"/>
    </source>
</evidence>
<keyword evidence="10 13" id="KW-0472">Membrane</keyword>
<comment type="subcellular location">
    <subcellularLocation>
        <location evidence="13">Endoplasmic reticulum membrane</location>
        <topology evidence="13">Multi-pass membrane protein</topology>
    </subcellularLocation>
    <subcellularLocation>
        <location evidence="2">Membrane</location>
        <topology evidence="2">Multi-pass membrane protein</topology>
    </subcellularLocation>
</comment>
<evidence type="ECO:0000256" key="13">
    <source>
        <dbReference type="RuleBase" id="RU362022"/>
    </source>
</evidence>
<sequence length="285" mass="32632">MRLKSKLGLLLYDPPVRAGFFSFLAAATYFSLLDFSAFTETSICYGFCLFSLLIVVLKYDQYIYTCQGFVIGVVHGLSISLAFYFESVGNAHLVALTRYVFIISFFHISEFVVIALTNRPTLKRDSFLLNHSFEYWMAAVASWTEFAFETRFSPAVHSTSLSQFGFCLCMLGEVIRKTAMMQASGAFTHLVATSRSSSHQLVTTGLYRYMRHPGYVGWFLWSMGTQITLCNPFCFIAYSYVTFQFFNDRIHDEERYLVEFFGQKYIRYQAAVPVGIPFITGFSPY</sequence>
<evidence type="ECO:0000256" key="1">
    <source>
        <dbReference type="ARBA" id="ARBA00001450"/>
    </source>
</evidence>
<keyword evidence="5 13" id="KW-0489">Methyltransferase</keyword>
<feature type="transmembrane region" description="Helical" evidence="13">
    <location>
        <begin position="35"/>
        <end position="55"/>
    </location>
</feature>
<dbReference type="InterPro" id="IPR025770">
    <property type="entry name" value="PPMT_MeTrfase"/>
</dbReference>
<dbReference type="EC" id="2.1.1.100" evidence="4 13"/>
<feature type="transmembrane region" description="Helical" evidence="13">
    <location>
        <begin position="218"/>
        <end position="241"/>
    </location>
</feature>
<evidence type="ECO:0000256" key="5">
    <source>
        <dbReference type="ARBA" id="ARBA00022603"/>
    </source>
</evidence>
<feature type="transmembrane region" description="Helical" evidence="13">
    <location>
        <begin position="96"/>
        <end position="116"/>
    </location>
</feature>
<keyword evidence="9 13" id="KW-1133">Transmembrane helix</keyword>
<evidence type="ECO:0000256" key="9">
    <source>
        <dbReference type="ARBA" id="ARBA00022989"/>
    </source>
</evidence>
<proteinExistence type="inferred from homology"/>
<evidence type="ECO:0000313" key="15">
    <source>
        <dbReference type="WBParaSite" id="L893_g17118.t1"/>
    </source>
</evidence>
<evidence type="ECO:0000256" key="11">
    <source>
        <dbReference type="ARBA" id="ARBA00023572"/>
    </source>
</evidence>
<keyword evidence="7 13" id="KW-0949">S-adenosyl-L-methionine</keyword>
<dbReference type="PANTHER" id="PTHR12714">
    <property type="entry name" value="PROTEIN-S ISOPRENYLCYSTEINE O-METHYLTRANSFERASE"/>
    <property type="match status" value="1"/>
</dbReference>
<dbReference type="AlphaFoldDB" id="A0A1I7YK18"/>
<dbReference type="PROSITE" id="PS51564">
    <property type="entry name" value="SAM_ICMT"/>
    <property type="match status" value="1"/>
</dbReference>
<dbReference type="GO" id="GO:0004671">
    <property type="term" value="F:protein C-terminal S-isoprenylcysteine carboxyl O-methyltransferase activity"/>
    <property type="evidence" value="ECO:0007669"/>
    <property type="project" value="UniProtKB-EC"/>
</dbReference>
<comment type="function">
    <text evidence="11">Catalyzes the post-translational methylation of isoprenylated C-terminal cysteine residues.</text>
</comment>
<name>A0A1I7YK18_9BILA</name>
<keyword evidence="6" id="KW-0808">Transferase</keyword>
<dbReference type="GO" id="GO:0032259">
    <property type="term" value="P:methylation"/>
    <property type="evidence" value="ECO:0007669"/>
    <property type="project" value="UniProtKB-KW"/>
</dbReference>
<evidence type="ECO:0000256" key="7">
    <source>
        <dbReference type="ARBA" id="ARBA00022691"/>
    </source>
</evidence>
<evidence type="ECO:0000313" key="14">
    <source>
        <dbReference type="Proteomes" id="UP000095287"/>
    </source>
</evidence>
<organism evidence="14 15">
    <name type="scientific">Steinernema glaseri</name>
    <dbReference type="NCBI Taxonomy" id="37863"/>
    <lineage>
        <taxon>Eukaryota</taxon>
        <taxon>Metazoa</taxon>
        <taxon>Ecdysozoa</taxon>
        <taxon>Nematoda</taxon>
        <taxon>Chromadorea</taxon>
        <taxon>Rhabditida</taxon>
        <taxon>Tylenchina</taxon>
        <taxon>Panagrolaimomorpha</taxon>
        <taxon>Strongyloidoidea</taxon>
        <taxon>Steinernematidae</taxon>
        <taxon>Steinernema</taxon>
    </lineage>
</organism>
<evidence type="ECO:0000256" key="4">
    <source>
        <dbReference type="ARBA" id="ARBA00012151"/>
    </source>
</evidence>
<keyword evidence="14" id="KW-1185">Reference proteome</keyword>
<evidence type="ECO:0000256" key="12">
    <source>
        <dbReference type="ARBA" id="ARBA00023656"/>
    </source>
</evidence>
<evidence type="ECO:0000256" key="3">
    <source>
        <dbReference type="ARBA" id="ARBA00009140"/>
    </source>
</evidence>
<evidence type="ECO:0000256" key="2">
    <source>
        <dbReference type="ARBA" id="ARBA00004141"/>
    </source>
</evidence>
<dbReference type="InterPro" id="IPR007269">
    <property type="entry name" value="ICMT_MeTrfase"/>
</dbReference>
<feature type="transmembrane region" description="Helical" evidence="13">
    <location>
        <begin position="7"/>
        <end position="29"/>
    </location>
</feature>
<accession>A0A1I7YK18</accession>
<dbReference type="PANTHER" id="PTHR12714:SF9">
    <property type="entry name" value="PROTEIN-S-ISOPRENYLCYSTEINE O-METHYLTRANSFERASE"/>
    <property type="match status" value="1"/>
</dbReference>
<feature type="transmembrane region" description="Helical" evidence="13">
    <location>
        <begin position="62"/>
        <end position="84"/>
    </location>
</feature>